<dbReference type="Proteomes" id="UP001590950">
    <property type="component" value="Unassembled WGS sequence"/>
</dbReference>
<name>A0ABR4A0P3_9LECA</name>
<gene>
    <name evidence="1" type="ORF">N7G274_007779</name>
</gene>
<evidence type="ECO:0000313" key="1">
    <source>
        <dbReference type="EMBL" id="KAL2039507.1"/>
    </source>
</evidence>
<evidence type="ECO:0000313" key="2">
    <source>
        <dbReference type="Proteomes" id="UP001590950"/>
    </source>
</evidence>
<dbReference type="InterPro" id="IPR009784">
    <property type="entry name" value="DUF1349"/>
</dbReference>
<organism evidence="1 2">
    <name type="scientific">Stereocaulon virgatum</name>
    <dbReference type="NCBI Taxonomy" id="373712"/>
    <lineage>
        <taxon>Eukaryota</taxon>
        <taxon>Fungi</taxon>
        <taxon>Dikarya</taxon>
        <taxon>Ascomycota</taxon>
        <taxon>Pezizomycotina</taxon>
        <taxon>Lecanoromycetes</taxon>
        <taxon>OSLEUM clade</taxon>
        <taxon>Lecanoromycetidae</taxon>
        <taxon>Lecanorales</taxon>
        <taxon>Lecanorineae</taxon>
        <taxon>Stereocaulaceae</taxon>
        <taxon>Stereocaulon</taxon>
    </lineage>
</organism>
<dbReference type="PANTHER" id="PTHR35332">
    <property type="entry name" value="REGULATION OF ENOLASE PROTEIN 1"/>
    <property type="match status" value="1"/>
</dbReference>
<accession>A0ABR4A0P3</accession>
<dbReference type="EMBL" id="JBEFKJ010000025">
    <property type="protein sequence ID" value="KAL2039507.1"/>
    <property type="molecule type" value="Genomic_DNA"/>
</dbReference>
<keyword evidence="2" id="KW-1185">Reference proteome</keyword>
<dbReference type="PANTHER" id="PTHR35332:SF2">
    <property type="entry name" value="REGULATION OF ENOLASE PROTEIN 1"/>
    <property type="match status" value="1"/>
</dbReference>
<dbReference type="Gene3D" id="2.60.120.200">
    <property type="match status" value="1"/>
</dbReference>
<dbReference type="Pfam" id="PF07081">
    <property type="entry name" value="DUF1349"/>
    <property type="match status" value="1"/>
</dbReference>
<reference evidence="1 2" key="1">
    <citation type="submission" date="2024-09" db="EMBL/GenBank/DDBJ databases">
        <title>Rethinking Asexuality: The Enigmatic Case of Functional Sexual Genes in Lepraria (Stereocaulaceae).</title>
        <authorList>
            <person name="Doellman M."/>
            <person name="Sun Y."/>
            <person name="Barcenas-Pena A."/>
            <person name="Lumbsch H.T."/>
            <person name="Grewe F."/>
        </authorList>
    </citation>
    <scope>NUCLEOTIDE SEQUENCE [LARGE SCALE GENOMIC DNA]</scope>
    <source>
        <strain evidence="1 2">Mercado 3170</strain>
    </source>
</reference>
<sequence length="216" mass="24055">MTYHTANLSPNQPPLTDHLPSTFNLLAPPGTDIWRKPPSTSTFNAPLLYRSLPLSRFRRVRVTVSADWKTLYDQGGLCLALPIPEGQSSEHLGERRWIKTGIEFYNGGPQVSTVACDRWADWSLLPLPNVSMGASSVTIGMEREVLDGKKGSTLWVYILEGVEKRAVREVTWVFGEEQDTVGDCWVGVYAAKPTKDEGKSERELDVQFGGLVVETF</sequence>
<comment type="caution">
    <text evidence="1">The sequence shown here is derived from an EMBL/GenBank/DDBJ whole genome shotgun (WGS) entry which is preliminary data.</text>
</comment>
<proteinExistence type="predicted"/>
<protein>
    <submittedName>
        <fullName evidence="1">Uncharacterized protein</fullName>
    </submittedName>
</protein>